<dbReference type="PANTHER" id="PTHR47948">
    <property type="entry name" value="TRANS-CINNAMATE 4-MONOOXYGENASE"/>
    <property type="match status" value="1"/>
</dbReference>
<dbReference type="OrthoDB" id="781648at2759"/>
<dbReference type="InterPro" id="IPR036396">
    <property type="entry name" value="Cyt_P450_sf"/>
</dbReference>
<dbReference type="AlphaFoldDB" id="A0A443PYT5"/>
<comment type="caution">
    <text evidence="10">The sequence shown here is derived from an EMBL/GenBank/DDBJ whole genome shotgun (WGS) entry which is preliminary data.</text>
</comment>
<evidence type="ECO:0000256" key="5">
    <source>
        <dbReference type="ARBA" id="ARBA00022723"/>
    </source>
</evidence>
<evidence type="ECO:0000256" key="7">
    <source>
        <dbReference type="ARBA" id="ARBA00023004"/>
    </source>
</evidence>
<dbReference type="GO" id="GO:0020037">
    <property type="term" value="F:heme binding"/>
    <property type="evidence" value="ECO:0007669"/>
    <property type="project" value="InterPro"/>
</dbReference>
<accession>A0A443PYT5</accession>
<keyword evidence="6" id="KW-0560">Oxidoreductase</keyword>
<dbReference type="GO" id="GO:0004497">
    <property type="term" value="F:monooxygenase activity"/>
    <property type="evidence" value="ECO:0007669"/>
    <property type="project" value="UniProtKB-KW"/>
</dbReference>
<keyword evidence="9" id="KW-0472">Membrane</keyword>
<comment type="similarity">
    <text evidence="3">Belongs to the cytochrome P450 family.</text>
</comment>
<organism evidence="10 11">
    <name type="scientific">Cinnamomum micranthum f. kanehirae</name>
    <dbReference type="NCBI Taxonomy" id="337451"/>
    <lineage>
        <taxon>Eukaryota</taxon>
        <taxon>Viridiplantae</taxon>
        <taxon>Streptophyta</taxon>
        <taxon>Embryophyta</taxon>
        <taxon>Tracheophyta</taxon>
        <taxon>Spermatophyta</taxon>
        <taxon>Magnoliopsida</taxon>
        <taxon>Magnoliidae</taxon>
        <taxon>Laurales</taxon>
        <taxon>Lauraceae</taxon>
        <taxon>Cinnamomum</taxon>
    </lineage>
</organism>
<keyword evidence="7" id="KW-0408">Iron</keyword>
<reference evidence="10 11" key="1">
    <citation type="journal article" date="2019" name="Nat. Plants">
        <title>Stout camphor tree genome fills gaps in understanding of flowering plant genome evolution.</title>
        <authorList>
            <person name="Chaw S.M."/>
            <person name="Liu Y.C."/>
            <person name="Wu Y.W."/>
            <person name="Wang H.Y."/>
            <person name="Lin C.I."/>
            <person name="Wu C.S."/>
            <person name="Ke H.M."/>
            <person name="Chang L.Y."/>
            <person name="Hsu C.Y."/>
            <person name="Yang H.T."/>
            <person name="Sudianto E."/>
            <person name="Hsu M.H."/>
            <person name="Wu K.P."/>
            <person name="Wang L.N."/>
            <person name="Leebens-Mack J.H."/>
            <person name="Tsai I.J."/>
        </authorList>
    </citation>
    <scope>NUCLEOTIDE SEQUENCE [LARGE SCALE GENOMIC DNA]</scope>
    <source>
        <strain evidence="11">cv. Chaw 1501</strain>
        <tissue evidence="10">Young leaves</tissue>
    </source>
</reference>
<evidence type="ECO:0000256" key="1">
    <source>
        <dbReference type="ARBA" id="ARBA00001971"/>
    </source>
</evidence>
<protein>
    <submittedName>
        <fullName evidence="10">Cytochrome P450 CYP73A100</fullName>
    </submittedName>
</protein>
<evidence type="ECO:0000256" key="2">
    <source>
        <dbReference type="ARBA" id="ARBA00004370"/>
    </source>
</evidence>
<evidence type="ECO:0000256" key="6">
    <source>
        <dbReference type="ARBA" id="ARBA00023002"/>
    </source>
</evidence>
<evidence type="ECO:0000313" key="10">
    <source>
        <dbReference type="EMBL" id="RWR95925.1"/>
    </source>
</evidence>
<keyword evidence="11" id="KW-1185">Reference proteome</keyword>
<keyword evidence="8" id="KW-0503">Monooxygenase</keyword>
<keyword evidence="4" id="KW-0349">Heme</keyword>
<sequence length="93" mass="10058">MGTILTKPVTFSFFLLIGLLALTKLLNPTLYSSITTPSNLVLPLTLSLIALSLILPLFKKSNLPPGPPSLPIFGNWLQVGSDLNHRFLASLSQ</sequence>
<gene>
    <name evidence="10" type="ORF">CKAN_02528600</name>
</gene>
<comment type="subcellular location">
    <subcellularLocation>
        <location evidence="2">Membrane</location>
    </subcellularLocation>
</comment>
<keyword evidence="9" id="KW-0812">Transmembrane</keyword>
<keyword evidence="9" id="KW-1133">Transmembrane helix</keyword>
<dbReference type="PANTHER" id="PTHR47948:SF3">
    <property type="entry name" value="OS02G0467000 PROTEIN"/>
    <property type="match status" value="1"/>
</dbReference>
<evidence type="ECO:0000256" key="3">
    <source>
        <dbReference type="ARBA" id="ARBA00010617"/>
    </source>
</evidence>
<evidence type="ECO:0000256" key="4">
    <source>
        <dbReference type="ARBA" id="ARBA00022617"/>
    </source>
</evidence>
<dbReference type="GO" id="GO:0005506">
    <property type="term" value="F:iron ion binding"/>
    <property type="evidence" value="ECO:0007669"/>
    <property type="project" value="InterPro"/>
</dbReference>
<name>A0A443PYT5_9MAGN</name>
<evidence type="ECO:0000256" key="8">
    <source>
        <dbReference type="ARBA" id="ARBA00023033"/>
    </source>
</evidence>
<dbReference type="GO" id="GO:0016020">
    <property type="term" value="C:membrane"/>
    <property type="evidence" value="ECO:0007669"/>
    <property type="project" value="UniProtKB-SubCell"/>
</dbReference>
<comment type="cofactor">
    <cofactor evidence="1">
        <name>heme</name>
        <dbReference type="ChEBI" id="CHEBI:30413"/>
    </cofactor>
</comment>
<dbReference type="STRING" id="337451.A0A443PYT5"/>
<dbReference type="Proteomes" id="UP000283530">
    <property type="component" value="Unassembled WGS sequence"/>
</dbReference>
<keyword evidence="5" id="KW-0479">Metal-binding</keyword>
<evidence type="ECO:0000313" key="11">
    <source>
        <dbReference type="Proteomes" id="UP000283530"/>
    </source>
</evidence>
<feature type="transmembrane region" description="Helical" evidence="9">
    <location>
        <begin position="41"/>
        <end position="58"/>
    </location>
</feature>
<evidence type="ECO:0000256" key="9">
    <source>
        <dbReference type="SAM" id="Phobius"/>
    </source>
</evidence>
<dbReference type="EMBL" id="QPKB01000011">
    <property type="protein sequence ID" value="RWR95925.1"/>
    <property type="molecule type" value="Genomic_DNA"/>
</dbReference>
<dbReference type="GO" id="GO:0016705">
    <property type="term" value="F:oxidoreductase activity, acting on paired donors, with incorporation or reduction of molecular oxygen"/>
    <property type="evidence" value="ECO:0007669"/>
    <property type="project" value="InterPro"/>
</dbReference>
<dbReference type="SUPFAM" id="SSF48264">
    <property type="entry name" value="Cytochrome P450"/>
    <property type="match status" value="1"/>
</dbReference>
<proteinExistence type="inferred from homology"/>